<evidence type="ECO:0000313" key="1">
    <source>
        <dbReference type="Ensembl" id="ENSCCRP00015095768.1"/>
    </source>
</evidence>
<evidence type="ECO:0000313" key="2">
    <source>
        <dbReference type="Proteomes" id="UP000694700"/>
    </source>
</evidence>
<sequence length="188" mass="20538">GYETVRQLTNLGVYVIIGKVPSVIIIQSTGIEVCRNDKSQFLTFNKNPPIHCLNKLEYAAVMLVPEVQNENGFETHFDGLCSRVVGISSSAHYDSCHGSYLTSKTLEIWLHKSSCSTNNVSEMCVVFDLQTPAEGAAAVSLDLEGVGGCWVCEGQQVQSSAASYDEDLHAGLWRNTCDLLGLQDSRFV</sequence>
<protein>
    <submittedName>
        <fullName evidence="1">Uncharacterized protein</fullName>
    </submittedName>
</protein>
<reference evidence="1" key="1">
    <citation type="submission" date="2025-08" db="UniProtKB">
        <authorList>
            <consortium name="Ensembl"/>
        </authorList>
    </citation>
    <scope>IDENTIFICATION</scope>
</reference>
<name>A0A8C1ZUR0_CYPCA</name>
<organism evidence="1 2">
    <name type="scientific">Cyprinus carpio</name>
    <name type="common">Common carp</name>
    <dbReference type="NCBI Taxonomy" id="7962"/>
    <lineage>
        <taxon>Eukaryota</taxon>
        <taxon>Metazoa</taxon>
        <taxon>Chordata</taxon>
        <taxon>Craniata</taxon>
        <taxon>Vertebrata</taxon>
        <taxon>Euteleostomi</taxon>
        <taxon>Actinopterygii</taxon>
        <taxon>Neopterygii</taxon>
        <taxon>Teleostei</taxon>
        <taxon>Ostariophysi</taxon>
        <taxon>Cypriniformes</taxon>
        <taxon>Cyprinidae</taxon>
        <taxon>Cyprininae</taxon>
        <taxon>Cyprinus</taxon>
    </lineage>
</organism>
<proteinExistence type="predicted"/>
<dbReference type="AlphaFoldDB" id="A0A8C1ZUR0"/>
<accession>A0A8C1ZUR0</accession>
<dbReference type="Proteomes" id="UP000694700">
    <property type="component" value="Unplaced"/>
</dbReference>
<dbReference type="Ensembl" id="ENSCCRT00015098866.1">
    <property type="protein sequence ID" value="ENSCCRP00015095768.1"/>
    <property type="gene ID" value="ENSCCRG00015038622.1"/>
</dbReference>